<dbReference type="GO" id="GO:0016604">
    <property type="term" value="C:nuclear body"/>
    <property type="evidence" value="ECO:0007669"/>
    <property type="project" value="TreeGrafter"/>
</dbReference>
<dbReference type="SMART" id="SM00651">
    <property type="entry name" value="Sm"/>
    <property type="match status" value="1"/>
</dbReference>
<proteinExistence type="predicted"/>
<dbReference type="Proteomes" id="UP000887568">
    <property type="component" value="Unplaced"/>
</dbReference>
<organism evidence="3 4">
    <name type="scientific">Patiria miniata</name>
    <name type="common">Bat star</name>
    <name type="synonym">Asterina miniata</name>
    <dbReference type="NCBI Taxonomy" id="46514"/>
    <lineage>
        <taxon>Eukaryota</taxon>
        <taxon>Metazoa</taxon>
        <taxon>Echinodermata</taxon>
        <taxon>Eleutherozoa</taxon>
        <taxon>Asterozoa</taxon>
        <taxon>Asteroidea</taxon>
        <taxon>Valvatacea</taxon>
        <taxon>Valvatida</taxon>
        <taxon>Asterinidae</taxon>
        <taxon>Patiria</taxon>
    </lineage>
</organism>
<evidence type="ECO:0000259" key="2">
    <source>
        <dbReference type="PROSITE" id="PS52002"/>
    </source>
</evidence>
<evidence type="ECO:0000313" key="3">
    <source>
        <dbReference type="EnsemblMetazoa" id="XP_038049277.1"/>
    </source>
</evidence>
<dbReference type="GO" id="GO:0071254">
    <property type="term" value="C:cytoplasmic U snRNP body"/>
    <property type="evidence" value="ECO:0007669"/>
    <property type="project" value="TreeGrafter"/>
</dbReference>
<dbReference type="InterPro" id="IPR010920">
    <property type="entry name" value="LSM_dom_sf"/>
</dbReference>
<feature type="compositionally biased region" description="Basic residues" evidence="1">
    <location>
        <begin position="121"/>
        <end position="137"/>
    </location>
</feature>
<dbReference type="AlphaFoldDB" id="A0A913ZBX4"/>
<dbReference type="OMA" id="VDCFMNL"/>
<name>A0A913ZBX4_PATMI</name>
<dbReference type="Pfam" id="PF01423">
    <property type="entry name" value="LSM"/>
    <property type="match status" value="1"/>
</dbReference>
<evidence type="ECO:0000313" key="4">
    <source>
        <dbReference type="Proteomes" id="UP000887568"/>
    </source>
</evidence>
<dbReference type="PROSITE" id="PS52002">
    <property type="entry name" value="SM"/>
    <property type="match status" value="1"/>
</dbReference>
<dbReference type="RefSeq" id="XP_038049277.1">
    <property type="nucleotide sequence ID" value="XM_038193349.1"/>
</dbReference>
<dbReference type="GO" id="GO:0071209">
    <property type="term" value="F:U7 snRNA binding"/>
    <property type="evidence" value="ECO:0007669"/>
    <property type="project" value="TreeGrafter"/>
</dbReference>
<sequence length="146" mass="16239">MVIPGKFGPRQPSAIMMSIREKVKAGNSLICLLRALEGRVTTVELRNESYAEGRIVHVDGFMNVQMTAVTFTTQNGTNSKLDSLFVQGPQIRYVQIPDDVNIVEAMKEQLGMIGFGDRQNVRGRGRHSGRGGQRRMKPATNRPQQP</sequence>
<dbReference type="GO" id="GO:0071208">
    <property type="term" value="F:histone pre-mRNA DCP binding"/>
    <property type="evidence" value="ECO:0007669"/>
    <property type="project" value="TreeGrafter"/>
</dbReference>
<dbReference type="InterPro" id="IPR001163">
    <property type="entry name" value="Sm_dom_euk/arc"/>
</dbReference>
<dbReference type="Gene3D" id="2.30.30.100">
    <property type="match status" value="1"/>
</dbReference>
<dbReference type="InterPro" id="IPR047575">
    <property type="entry name" value="Sm"/>
</dbReference>
<dbReference type="SUPFAM" id="SSF50182">
    <property type="entry name" value="Sm-like ribonucleoproteins"/>
    <property type="match status" value="1"/>
</dbReference>
<dbReference type="EnsemblMetazoa" id="XM_038193349.1">
    <property type="protein sequence ID" value="XP_038049277.1"/>
    <property type="gene ID" value="LOC119722937"/>
</dbReference>
<evidence type="ECO:0000256" key="1">
    <source>
        <dbReference type="SAM" id="MobiDB-lite"/>
    </source>
</evidence>
<reference evidence="3" key="1">
    <citation type="submission" date="2022-11" db="UniProtKB">
        <authorList>
            <consortium name="EnsemblMetazoa"/>
        </authorList>
    </citation>
    <scope>IDENTIFICATION</scope>
</reference>
<dbReference type="PANTHER" id="PTHR21196:SF1">
    <property type="entry name" value="U7 SNRNA-ASSOCIATED SM-LIKE PROTEIN LSM10"/>
    <property type="match status" value="1"/>
</dbReference>
<dbReference type="CDD" id="cd01733">
    <property type="entry name" value="LSm10"/>
    <property type="match status" value="1"/>
</dbReference>
<dbReference type="InterPro" id="IPR052840">
    <property type="entry name" value="U7_snRNA_Sm-like"/>
</dbReference>
<protein>
    <recommendedName>
        <fullName evidence="2">Sm domain-containing protein</fullName>
    </recommendedName>
</protein>
<feature type="region of interest" description="Disordered" evidence="1">
    <location>
        <begin position="116"/>
        <end position="146"/>
    </location>
</feature>
<dbReference type="GeneID" id="119722937"/>
<dbReference type="PANTHER" id="PTHR21196">
    <property type="entry name" value="U7 SNRNA-ASSOCIATED SM-LIKE PROTEIN LSM10"/>
    <property type="match status" value="1"/>
</dbReference>
<feature type="domain" description="Sm" evidence="2">
    <location>
        <begin position="28"/>
        <end position="100"/>
    </location>
</feature>
<keyword evidence="4" id="KW-1185">Reference proteome</keyword>
<dbReference type="GO" id="GO:0006398">
    <property type="term" value="P:mRNA 3'-end processing by stem-loop binding and cleavage"/>
    <property type="evidence" value="ECO:0007669"/>
    <property type="project" value="TreeGrafter"/>
</dbReference>
<accession>A0A913ZBX4</accession>
<dbReference type="OrthoDB" id="10256176at2759"/>